<dbReference type="GO" id="GO:0043590">
    <property type="term" value="C:bacterial nucleoid"/>
    <property type="evidence" value="ECO:0007669"/>
    <property type="project" value="TreeGrafter"/>
</dbReference>
<dbReference type="Pfam" id="PF11967">
    <property type="entry name" value="RecO_N"/>
    <property type="match status" value="1"/>
</dbReference>
<dbReference type="InterPro" id="IPR012340">
    <property type="entry name" value="NA-bd_OB-fold"/>
</dbReference>
<organism evidence="9 10">
    <name type="scientific">Sideroxyarcus emersonii</name>
    <dbReference type="NCBI Taxonomy" id="2764705"/>
    <lineage>
        <taxon>Bacteria</taxon>
        <taxon>Pseudomonadati</taxon>
        <taxon>Pseudomonadota</taxon>
        <taxon>Betaproteobacteria</taxon>
        <taxon>Nitrosomonadales</taxon>
        <taxon>Gallionellaceae</taxon>
        <taxon>Sideroxyarcus</taxon>
    </lineage>
</organism>
<feature type="domain" description="DNA replication/recombination mediator RecO N-terminal" evidence="8">
    <location>
        <begin position="13"/>
        <end position="82"/>
    </location>
</feature>
<dbReference type="GO" id="GO:0006302">
    <property type="term" value="P:double-strand break repair"/>
    <property type="evidence" value="ECO:0007669"/>
    <property type="project" value="TreeGrafter"/>
</dbReference>
<dbReference type="HAMAP" id="MF_00201">
    <property type="entry name" value="RecO"/>
    <property type="match status" value="1"/>
</dbReference>
<gene>
    <name evidence="7" type="primary">recO</name>
    <name evidence="9" type="ORF">MIZ01_1694</name>
</gene>
<sequence length="243" mass="27758">MSNVASKQRIQDEPAFVLHSYPFRETSLVLEVFARRHGRVALVARGARRPRSALRGLLMNFQPLSLSWFGKHELRTLHSAEWQGGQPQLRGTALLCGFYLNELLLNLMARDDPHESLFDYYQQTLQRLAQEEDHAFTLRCFEKHLLQELGYALLLETEADSGRPIVPTRAYRYILERGAVAETADSAQGMPVVGKTLLDMAADNYSDANSARQSKQLMRMLLDHHLAGKTLHTRELMRDLQKL</sequence>
<evidence type="ECO:0000256" key="3">
    <source>
        <dbReference type="ARBA" id="ARBA00022763"/>
    </source>
</evidence>
<evidence type="ECO:0000256" key="4">
    <source>
        <dbReference type="ARBA" id="ARBA00023172"/>
    </source>
</evidence>
<evidence type="ECO:0000313" key="9">
    <source>
        <dbReference type="EMBL" id="BCK87897.1"/>
    </source>
</evidence>
<dbReference type="Pfam" id="PF02565">
    <property type="entry name" value="RecO_C"/>
    <property type="match status" value="1"/>
</dbReference>
<evidence type="ECO:0000256" key="5">
    <source>
        <dbReference type="ARBA" id="ARBA00023204"/>
    </source>
</evidence>
<keyword evidence="5 7" id="KW-0234">DNA repair</keyword>
<keyword evidence="10" id="KW-1185">Reference proteome</keyword>
<reference evidence="9 10" key="1">
    <citation type="journal article" date="2022" name="Int. J. Syst. Evol. Microbiol.">
        <title>&lt;i&gt;Sideroxyarcus emersonii&lt;/i&gt; gen. nov. sp. nov., a neutrophilic, microaerobic iron- and thiosulfate-oxidizing bacterium isolated from iron-rich wetland sediment.</title>
        <authorList>
            <person name="Kato S."/>
            <person name="Itoh T."/>
            <person name="Iino T."/>
            <person name="Ohkuma M."/>
        </authorList>
    </citation>
    <scope>NUCLEOTIDE SEQUENCE [LARGE SCALE GENOMIC DNA]</scope>
    <source>
        <strain evidence="9 10">MIZ01</strain>
    </source>
</reference>
<dbReference type="NCBIfam" id="TIGR00613">
    <property type="entry name" value="reco"/>
    <property type="match status" value="1"/>
</dbReference>
<evidence type="ECO:0000313" key="10">
    <source>
        <dbReference type="Proteomes" id="UP001320326"/>
    </source>
</evidence>
<evidence type="ECO:0000259" key="8">
    <source>
        <dbReference type="Pfam" id="PF11967"/>
    </source>
</evidence>
<dbReference type="RefSeq" id="WP_237246453.1">
    <property type="nucleotide sequence ID" value="NZ_AP023423.1"/>
</dbReference>
<keyword evidence="4 7" id="KW-0233">DNA recombination</keyword>
<dbReference type="EMBL" id="AP023423">
    <property type="protein sequence ID" value="BCK87897.1"/>
    <property type="molecule type" value="Genomic_DNA"/>
</dbReference>
<dbReference type="PANTHER" id="PTHR33991">
    <property type="entry name" value="DNA REPAIR PROTEIN RECO"/>
    <property type="match status" value="1"/>
</dbReference>
<evidence type="ECO:0000256" key="6">
    <source>
        <dbReference type="ARBA" id="ARBA00033409"/>
    </source>
</evidence>
<dbReference type="SUPFAM" id="SSF57863">
    <property type="entry name" value="ArfGap/RecO-like zinc finger"/>
    <property type="match status" value="1"/>
</dbReference>
<evidence type="ECO:0000256" key="1">
    <source>
        <dbReference type="ARBA" id="ARBA00007452"/>
    </source>
</evidence>
<comment type="function">
    <text evidence="7">Involved in DNA repair and RecF pathway recombination.</text>
</comment>
<name>A0AAN1XAE7_9PROT</name>
<accession>A0AAN1XAE7</accession>
<protein>
    <recommendedName>
        <fullName evidence="2 7">DNA repair protein RecO</fullName>
    </recommendedName>
    <alternativeName>
        <fullName evidence="6 7">Recombination protein O</fullName>
    </alternativeName>
</protein>
<proteinExistence type="inferred from homology"/>
<keyword evidence="3 7" id="KW-0227">DNA damage</keyword>
<evidence type="ECO:0000256" key="7">
    <source>
        <dbReference type="HAMAP-Rule" id="MF_00201"/>
    </source>
</evidence>
<dbReference type="AlphaFoldDB" id="A0AAN1XAE7"/>
<dbReference type="GO" id="GO:0006310">
    <property type="term" value="P:DNA recombination"/>
    <property type="evidence" value="ECO:0007669"/>
    <property type="project" value="UniProtKB-UniRule"/>
</dbReference>
<dbReference type="PANTHER" id="PTHR33991:SF1">
    <property type="entry name" value="DNA REPAIR PROTEIN RECO"/>
    <property type="match status" value="1"/>
</dbReference>
<dbReference type="KEGG" id="seme:MIZ01_1694"/>
<evidence type="ECO:0000256" key="2">
    <source>
        <dbReference type="ARBA" id="ARBA00021310"/>
    </source>
</evidence>
<dbReference type="InterPro" id="IPR042242">
    <property type="entry name" value="RecO_C"/>
</dbReference>
<dbReference type="SUPFAM" id="SSF50249">
    <property type="entry name" value="Nucleic acid-binding proteins"/>
    <property type="match status" value="1"/>
</dbReference>
<dbReference type="InterPro" id="IPR003717">
    <property type="entry name" value="RecO"/>
</dbReference>
<comment type="similarity">
    <text evidence="1 7">Belongs to the RecO family.</text>
</comment>
<dbReference type="InterPro" id="IPR022572">
    <property type="entry name" value="DNA_rep/recomb_RecO_N"/>
</dbReference>
<dbReference type="Gene3D" id="1.20.1440.120">
    <property type="entry name" value="Recombination protein O, C-terminal domain"/>
    <property type="match status" value="1"/>
</dbReference>
<dbReference type="Gene3D" id="2.40.50.140">
    <property type="entry name" value="Nucleic acid-binding proteins"/>
    <property type="match status" value="1"/>
</dbReference>
<dbReference type="InterPro" id="IPR037278">
    <property type="entry name" value="ARFGAP/RecO"/>
</dbReference>
<dbReference type="Proteomes" id="UP001320326">
    <property type="component" value="Chromosome"/>
</dbReference>